<dbReference type="Proteomes" id="UP001054857">
    <property type="component" value="Unassembled WGS sequence"/>
</dbReference>
<feature type="compositionally biased region" description="Basic and acidic residues" evidence="1">
    <location>
        <begin position="101"/>
        <end position="110"/>
    </location>
</feature>
<dbReference type="GO" id="GO:0003676">
    <property type="term" value="F:nucleic acid binding"/>
    <property type="evidence" value="ECO:0007669"/>
    <property type="project" value="InterPro"/>
</dbReference>
<accession>A0AAD3HKA8</accession>
<name>A0AAD3HKA8_9CHLO</name>
<feature type="domain" description="G-patch" evidence="2">
    <location>
        <begin position="80"/>
        <end position="126"/>
    </location>
</feature>
<feature type="region of interest" description="Disordered" evidence="1">
    <location>
        <begin position="36"/>
        <end position="70"/>
    </location>
</feature>
<proteinExistence type="predicted"/>
<gene>
    <name evidence="3" type="ORF">Agub_g5725</name>
</gene>
<dbReference type="InterPro" id="IPR000467">
    <property type="entry name" value="G_patch_dom"/>
</dbReference>
<sequence length="256" mass="27504">MAGMELDRGESRNARSGLTTSFRSSGFHVLEPYTSAKSVTDAELPSTSGRGQPSSGSHLRSHGAQVQAQTSRVWTGHIQADNVGFKLLKKAGWSVGMGLGADERGRRDPIEPVMPKGTRGLGFDSQAAQRQQQQKQEQQNSQGQHQGRKRSAAEARRGGGELVASIVQEELAAETLDQKIARHRHIMRWVGQKRTILDARANTGLASYVTPHKPSISTLPSLPLSSSLSSTHPPPSFPRLGPTLFPPCSGVPCTGT</sequence>
<reference evidence="3 4" key="1">
    <citation type="journal article" date="2021" name="Sci. Rep.">
        <title>Genome sequencing of the multicellular alga Astrephomene provides insights into convergent evolution of germ-soma differentiation.</title>
        <authorList>
            <person name="Yamashita S."/>
            <person name="Yamamoto K."/>
            <person name="Matsuzaki R."/>
            <person name="Suzuki S."/>
            <person name="Yamaguchi H."/>
            <person name="Hirooka S."/>
            <person name="Minakuchi Y."/>
            <person name="Miyagishima S."/>
            <person name="Kawachi M."/>
            <person name="Toyoda A."/>
            <person name="Nozaki H."/>
        </authorList>
    </citation>
    <scope>NUCLEOTIDE SEQUENCE [LARGE SCALE GENOMIC DNA]</scope>
    <source>
        <strain evidence="3 4">NIES-4017</strain>
    </source>
</reference>
<feature type="compositionally biased region" description="Basic and acidic residues" evidence="1">
    <location>
        <begin position="1"/>
        <end position="13"/>
    </location>
</feature>
<protein>
    <recommendedName>
        <fullName evidence="2">G-patch domain-containing protein</fullName>
    </recommendedName>
</protein>
<evidence type="ECO:0000256" key="1">
    <source>
        <dbReference type="SAM" id="MobiDB-lite"/>
    </source>
</evidence>
<feature type="compositionally biased region" description="Polar residues" evidence="1">
    <location>
        <begin position="45"/>
        <end position="70"/>
    </location>
</feature>
<comment type="caution">
    <text evidence="3">The sequence shown here is derived from an EMBL/GenBank/DDBJ whole genome shotgun (WGS) entry which is preliminary data.</text>
</comment>
<dbReference type="AlphaFoldDB" id="A0AAD3HKA8"/>
<feature type="region of interest" description="Disordered" evidence="1">
    <location>
        <begin position="224"/>
        <end position="245"/>
    </location>
</feature>
<feature type="compositionally biased region" description="Low complexity" evidence="1">
    <location>
        <begin position="125"/>
        <end position="145"/>
    </location>
</feature>
<dbReference type="PROSITE" id="PS50174">
    <property type="entry name" value="G_PATCH"/>
    <property type="match status" value="1"/>
</dbReference>
<feature type="region of interest" description="Disordered" evidence="1">
    <location>
        <begin position="1"/>
        <end position="21"/>
    </location>
</feature>
<dbReference type="EMBL" id="BMAR01000008">
    <property type="protein sequence ID" value="GFR44464.1"/>
    <property type="molecule type" value="Genomic_DNA"/>
</dbReference>
<dbReference type="InterPro" id="IPR039146">
    <property type="entry name" value="GPANK1"/>
</dbReference>
<dbReference type="PANTHER" id="PTHR20923:SF1">
    <property type="entry name" value="G PATCH DOMAIN AND ANKYRIN REPEAT-CONTAINING PROTEIN 1"/>
    <property type="match status" value="1"/>
</dbReference>
<organism evidence="3 4">
    <name type="scientific">Astrephomene gubernaculifera</name>
    <dbReference type="NCBI Taxonomy" id="47775"/>
    <lineage>
        <taxon>Eukaryota</taxon>
        <taxon>Viridiplantae</taxon>
        <taxon>Chlorophyta</taxon>
        <taxon>core chlorophytes</taxon>
        <taxon>Chlorophyceae</taxon>
        <taxon>CS clade</taxon>
        <taxon>Chlamydomonadales</taxon>
        <taxon>Astrephomenaceae</taxon>
        <taxon>Astrephomene</taxon>
    </lineage>
</organism>
<evidence type="ECO:0000259" key="2">
    <source>
        <dbReference type="PROSITE" id="PS50174"/>
    </source>
</evidence>
<dbReference type="PANTHER" id="PTHR20923">
    <property type="entry name" value="BAT4 PROTEIN-RELATED"/>
    <property type="match status" value="1"/>
</dbReference>
<feature type="region of interest" description="Disordered" evidence="1">
    <location>
        <begin position="98"/>
        <end position="159"/>
    </location>
</feature>
<dbReference type="SMART" id="SM00443">
    <property type="entry name" value="G_patch"/>
    <property type="match status" value="1"/>
</dbReference>
<evidence type="ECO:0000313" key="3">
    <source>
        <dbReference type="EMBL" id="GFR44464.1"/>
    </source>
</evidence>
<evidence type="ECO:0000313" key="4">
    <source>
        <dbReference type="Proteomes" id="UP001054857"/>
    </source>
</evidence>
<keyword evidence="4" id="KW-1185">Reference proteome</keyword>
<dbReference type="Pfam" id="PF01585">
    <property type="entry name" value="G-patch"/>
    <property type="match status" value="1"/>
</dbReference>